<evidence type="ECO:0000259" key="2">
    <source>
        <dbReference type="Pfam" id="PF21302"/>
    </source>
</evidence>
<dbReference type="InterPro" id="IPR016718">
    <property type="entry name" value="rRNA_m1G-MeTrfase_A_prd"/>
</dbReference>
<dbReference type="GO" id="GO:0008168">
    <property type="term" value="F:methyltransferase activity"/>
    <property type="evidence" value="ECO:0007669"/>
    <property type="project" value="UniProtKB-KW"/>
</dbReference>
<dbReference type="SUPFAM" id="SSF53335">
    <property type="entry name" value="S-adenosyl-L-methionine-dependent methyltransferases"/>
    <property type="match status" value="1"/>
</dbReference>
<keyword evidence="4" id="KW-1185">Reference proteome</keyword>
<protein>
    <submittedName>
        <fullName evidence="3">Methyltransferase domain-containing protein</fullName>
    </submittedName>
</protein>
<sequence>MIDELLPCLRCPHCARDLERVAARVLGCAGGHRYDEAKQGYVTLLPPRTRNLIADDADMIAARLRTFAAGHFAPLHRAVAAAASAFVDAAPGVILDAGCGPGTYLAEAVRACAESPETERHRAGLGFDLSTAAARRAARVHPRVGSVVADTFSPWPLRSGVASVVLDVFAPRNGEEMHRVLAPGGHLVVATPEAPHLQELRAGGAVIGIDEHKAERLAAALGPYFDLVAADHVRWTMMLDRQGASDVAGMGPSKHHRDAGKAGSGDPGVDVMPVTGHVRLGIYRRKDAPDAA</sequence>
<organism evidence="3 4">
    <name type="scientific">Brevibacterium samyangense</name>
    <dbReference type="NCBI Taxonomy" id="366888"/>
    <lineage>
        <taxon>Bacteria</taxon>
        <taxon>Bacillati</taxon>
        <taxon>Actinomycetota</taxon>
        <taxon>Actinomycetes</taxon>
        <taxon>Micrococcales</taxon>
        <taxon>Brevibacteriaceae</taxon>
        <taxon>Brevibacterium</taxon>
    </lineage>
</organism>
<dbReference type="InterPro" id="IPR029063">
    <property type="entry name" value="SAM-dependent_MTases_sf"/>
</dbReference>
<keyword evidence="3" id="KW-0489">Methyltransferase</keyword>
<dbReference type="RefSeq" id="WP_344309585.1">
    <property type="nucleotide sequence ID" value="NZ_BAAANO010000020.1"/>
</dbReference>
<accession>A0ABN2TJM1</accession>
<proteinExistence type="predicted"/>
<name>A0ABN2TJM1_9MICO</name>
<dbReference type="Gene3D" id="3.40.50.150">
    <property type="entry name" value="Vaccinia Virus protein VP39"/>
    <property type="match status" value="1"/>
</dbReference>
<evidence type="ECO:0000313" key="4">
    <source>
        <dbReference type="Proteomes" id="UP001500755"/>
    </source>
</evidence>
<evidence type="ECO:0000256" key="1">
    <source>
        <dbReference type="SAM" id="MobiDB-lite"/>
    </source>
</evidence>
<dbReference type="Pfam" id="PF21302">
    <property type="entry name" value="Zn_ribbon_RlmA"/>
    <property type="match status" value="1"/>
</dbReference>
<feature type="region of interest" description="Disordered" evidence="1">
    <location>
        <begin position="247"/>
        <end position="273"/>
    </location>
</feature>
<dbReference type="PIRSF" id="PIRSF018249">
    <property type="entry name" value="MyrA_prd"/>
    <property type="match status" value="1"/>
</dbReference>
<dbReference type="Proteomes" id="UP001500755">
    <property type="component" value="Unassembled WGS sequence"/>
</dbReference>
<gene>
    <name evidence="3" type="ORF">GCM10009755_21560</name>
</gene>
<reference evidence="3 4" key="1">
    <citation type="journal article" date="2019" name="Int. J. Syst. Evol. Microbiol.">
        <title>The Global Catalogue of Microorganisms (GCM) 10K type strain sequencing project: providing services to taxonomists for standard genome sequencing and annotation.</title>
        <authorList>
            <consortium name="The Broad Institute Genomics Platform"/>
            <consortium name="The Broad Institute Genome Sequencing Center for Infectious Disease"/>
            <person name="Wu L."/>
            <person name="Ma J."/>
        </authorList>
    </citation>
    <scope>NUCLEOTIDE SEQUENCE [LARGE SCALE GENOMIC DNA]</scope>
    <source>
        <strain evidence="3 4">JCM 14546</strain>
    </source>
</reference>
<dbReference type="InterPro" id="IPR048647">
    <property type="entry name" value="RlmA_N"/>
</dbReference>
<dbReference type="GO" id="GO:0032259">
    <property type="term" value="P:methylation"/>
    <property type="evidence" value="ECO:0007669"/>
    <property type="project" value="UniProtKB-KW"/>
</dbReference>
<feature type="domain" description="23S rRNA (guanine(745)-N(1))-methyltransferase N-terminal" evidence="2">
    <location>
        <begin position="10"/>
        <end position="47"/>
    </location>
</feature>
<evidence type="ECO:0000313" key="3">
    <source>
        <dbReference type="EMBL" id="GAA2010202.1"/>
    </source>
</evidence>
<dbReference type="EMBL" id="BAAANO010000020">
    <property type="protein sequence ID" value="GAA2010202.1"/>
    <property type="molecule type" value="Genomic_DNA"/>
</dbReference>
<comment type="caution">
    <text evidence="3">The sequence shown here is derived from an EMBL/GenBank/DDBJ whole genome shotgun (WGS) entry which is preliminary data.</text>
</comment>
<keyword evidence="3" id="KW-0808">Transferase</keyword>